<gene>
    <name evidence="5" type="ORF">Y717_09085</name>
</gene>
<dbReference type="RefSeq" id="WP_030355452.1">
    <property type="nucleotide sequence ID" value="NZ_AZSP01000375.1"/>
</dbReference>
<evidence type="ECO:0000256" key="1">
    <source>
        <dbReference type="ARBA" id="ARBA00022679"/>
    </source>
</evidence>
<evidence type="ECO:0000256" key="2">
    <source>
        <dbReference type="ARBA" id="ARBA00023315"/>
    </source>
</evidence>
<keyword evidence="2" id="KW-0012">Acyltransferase</keyword>
<dbReference type="PANTHER" id="PTHR43420:SF47">
    <property type="entry name" value="N-ACETYLTRANSFERASE DOMAIN-CONTAINING PROTEIN"/>
    <property type="match status" value="1"/>
</dbReference>
<reference evidence="5 6" key="1">
    <citation type="submission" date="2013-12" db="EMBL/GenBank/DDBJ databases">
        <title>Annotated genome of Streptomyces scopuliridis.</title>
        <authorList>
            <person name="Olson J.B."/>
        </authorList>
    </citation>
    <scope>NUCLEOTIDE SEQUENCE [LARGE SCALE GENOMIC DNA]</scope>
    <source>
        <strain evidence="5 6">RB72</strain>
    </source>
</reference>
<feature type="region of interest" description="Disordered" evidence="3">
    <location>
        <begin position="109"/>
        <end position="130"/>
    </location>
</feature>
<dbReference type="STRING" id="1440053.GCA_000718095_06543"/>
<keyword evidence="6" id="KW-1185">Reference proteome</keyword>
<dbReference type="Proteomes" id="UP000245992">
    <property type="component" value="Unassembled WGS sequence"/>
</dbReference>
<feature type="domain" description="N-acetyltransferase" evidence="4">
    <location>
        <begin position="1"/>
        <end position="125"/>
    </location>
</feature>
<keyword evidence="1 5" id="KW-0808">Transferase</keyword>
<name>A0A2T7SPZ8_9ACTN</name>
<accession>A0A2T7SPZ8</accession>
<dbReference type="GO" id="GO:0016747">
    <property type="term" value="F:acyltransferase activity, transferring groups other than amino-acyl groups"/>
    <property type="evidence" value="ECO:0007669"/>
    <property type="project" value="InterPro"/>
</dbReference>
<sequence>MTTTLRPTGPLQQADDGEKSRSYEVCVNSRRVGTIELATDPGFGHRAGIIQALRIDEPDRRRGRGTVAALAAEEVLRGWGCGQVLASVPPDAEPALRLLESLGYTERSRNMDKAVPPRAPELPADVEGRPMSEAEYETWEAQAFDDYVRSWMARGASAEEARAKAEASRRENLPEGLATPGVSISVLVHAGTVVGHVWVAPREVRPGEWGSWVYDVAVAEDQRGKGYGRALMLLAERAALETGDSLLGLHVFANNTPAVRLYESLQYATTSRNFFKQLL</sequence>
<dbReference type="EMBL" id="AZSP01000375">
    <property type="protein sequence ID" value="PVE04901.1"/>
    <property type="molecule type" value="Genomic_DNA"/>
</dbReference>
<proteinExistence type="predicted"/>
<feature type="domain" description="N-acetyltransferase" evidence="4">
    <location>
        <begin position="126"/>
        <end position="279"/>
    </location>
</feature>
<dbReference type="SUPFAM" id="SSF55729">
    <property type="entry name" value="Acyl-CoA N-acyltransferases (Nat)"/>
    <property type="match status" value="2"/>
</dbReference>
<dbReference type="InterPro" id="IPR016181">
    <property type="entry name" value="Acyl_CoA_acyltransferase"/>
</dbReference>
<dbReference type="Gene3D" id="3.40.630.30">
    <property type="match status" value="2"/>
</dbReference>
<protein>
    <submittedName>
        <fullName evidence="5">Acetyltransferase</fullName>
    </submittedName>
</protein>
<dbReference type="PROSITE" id="PS51186">
    <property type="entry name" value="GNAT"/>
    <property type="match status" value="2"/>
</dbReference>
<comment type="caution">
    <text evidence="5">The sequence shown here is derived from an EMBL/GenBank/DDBJ whole genome shotgun (WGS) entry which is preliminary data.</text>
</comment>
<organism evidence="5 6">
    <name type="scientific">Streptomyces scopuliridis RB72</name>
    <dbReference type="NCBI Taxonomy" id="1440053"/>
    <lineage>
        <taxon>Bacteria</taxon>
        <taxon>Bacillati</taxon>
        <taxon>Actinomycetota</taxon>
        <taxon>Actinomycetes</taxon>
        <taxon>Kitasatosporales</taxon>
        <taxon>Streptomycetaceae</taxon>
        <taxon>Streptomyces</taxon>
    </lineage>
</organism>
<dbReference type="CDD" id="cd04301">
    <property type="entry name" value="NAT_SF"/>
    <property type="match status" value="1"/>
</dbReference>
<dbReference type="InterPro" id="IPR050680">
    <property type="entry name" value="YpeA/RimI_acetyltransf"/>
</dbReference>
<evidence type="ECO:0000313" key="5">
    <source>
        <dbReference type="EMBL" id="PVE04901.1"/>
    </source>
</evidence>
<dbReference type="AlphaFoldDB" id="A0A2T7SPZ8"/>
<dbReference type="InterPro" id="IPR000182">
    <property type="entry name" value="GNAT_dom"/>
</dbReference>
<evidence type="ECO:0000313" key="6">
    <source>
        <dbReference type="Proteomes" id="UP000245992"/>
    </source>
</evidence>
<evidence type="ECO:0000256" key="3">
    <source>
        <dbReference type="SAM" id="MobiDB-lite"/>
    </source>
</evidence>
<dbReference type="OrthoDB" id="3381976at2"/>
<dbReference type="PANTHER" id="PTHR43420">
    <property type="entry name" value="ACETYLTRANSFERASE"/>
    <property type="match status" value="1"/>
</dbReference>
<evidence type="ECO:0000259" key="4">
    <source>
        <dbReference type="PROSITE" id="PS51186"/>
    </source>
</evidence>
<dbReference type="Pfam" id="PF00583">
    <property type="entry name" value="Acetyltransf_1"/>
    <property type="match status" value="2"/>
</dbReference>